<dbReference type="PANTHER" id="PTHR12941">
    <property type="entry name" value="ER MEMBRANE PROTEIN COMPLEX"/>
    <property type="match status" value="1"/>
</dbReference>
<organism evidence="1 2">
    <name type="scientific">Pseudocohnilembus persalinus</name>
    <name type="common">Ciliate</name>
    <dbReference type="NCBI Taxonomy" id="266149"/>
    <lineage>
        <taxon>Eukaryota</taxon>
        <taxon>Sar</taxon>
        <taxon>Alveolata</taxon>
        <taxon>Ciliophora</taxon>
        <taxon>Intramacronucleata</taxon>
        <taxon>Oligohymenophorea</taxon>
        <taxon>Scuticociliatia</taxon>
        <taxon>Philasterida</taxon>
        <taxon>Pseudocohnilembidae</taxon>
        <taxon>Pseudocohnilembus</taxon>
    </lineage>
</organism>
<dbReference type="Proteomes" id="UP000054937">
    <property type="component" value="Unassembled WGS sequence"/>
</dbReference>
<dbReference type="GO" id="GO:0072546">
    <property type="term" value="C:EMC complex"/>
    <property type="evidence" value="ECO:0007669"/>
    <property type="project" value="InterPro"/>
</dbReference>
<name>A0A0V0R4R3_PSEPJ</name>
<dbReference type="Gene3D" id="3.40.140.10">
    <property type="entry name" value="Cytidine Deaminase, domain 2"/>
    <property type="match status" value="1"/>
</dbReference>
<comment type="caution">
    <text evidence="1">The sequence shown here is derived from an EMBL/GenBank/DDBJ whole genome shotgun (WGS) entry which is preliminary data.</text>
</comment>
<dbReference type="FunCoup" id="A0A0V0R4R3">
    <property type="interactions" value="268"/>
</dbReference>
<dbReference type="Pfam" id="PF03665">
    <property type="entry name" value="UPF0172"/>
    <property type="match status" value="1"/>
</dbReference>
<dbReference type="AlphaFoldDB" id="A0A0V0R4R3"/>
<dbReference type="PANTHER" id="PTHR12941:SF10">
    <property type="entry name" value="ER MEMBRANE PROTEIN COMPLEX SUBUNIT 8_9 HOMOLOG"/>
    <property type="match status" value="1"/>
</dbReference>
<reference evidence="1 2" key="1">
    <citation type="journal article" date="2015" name="Sci. Rep.">
        <title>Genome of the facultative scuticociliatosis pathogen Pseudocohnilembus persalinus provides insight into its virulence through horizontal gene transfer.</title>
        <authorList>
            <person name="Xiong J."/>
            <person name="Wang G."/>
            <person name="Cheng J."/>
            <person name="Tian M."/>
            <person name="Pan X."/>
            <person name="Warren A."/>
            <person name="Jiang C."/>
            <person name="Yuan D."/>
            <person name="Miao W."/>
        </authorList>
    </citation>
    <scope>NUCLEOTIDE SEQUENCE [LARGE SCALE GENOMIC DNA]</scope>
    <source>
        <strain evidence="1">36N120E</strain>
    </source>
</reference>
<dbReference type="OrthoDB" id="194468at2759"/>
<dbReference type="OMA" id="INQNTHV"/>
<evidence type="ECO:0000313" key="1">
    <source>
        <dbReference type="EMBL" id="KRX09468.1"/>
    </source>
</evidence>
<keyword evidence="2" id="KW-1185">Reference proteome</keyword>
<accession>A0A0V0R4R3</accession>
<sequence length="205" mass="23481">MEKQMEILDILAIKKAYLHSLRYLTDEVIGILVGKVDGNQITKVTDAYPLSHSRILAPTLESAMEIIEALIQDKNEKIVGIYEAPLQNQEDLGINSSEIGQRILEKINQNTHVEPIYLKIFDQPQMQDSNQIEDQDETHILTCIVSQLVKNNKDYSFKKLVGSGVCQKLFEQVKQNIQNLQHRKIIDFDSHFEDISLDITNSFVQ</sequence>
<gene>
    <name evidence="1" type="ORF">PPERSA_00747</name>
</gene>
<protein>
    <recommendedName>
        <fullName evidence="3">MPN domain-containing protein</fullName>
    </recommendedName>
</protein>
<evidence type="ECO:0000313" key="2">
    <source>
        <dbReference type="Proteomes" id="UP000054937"/>
    </source>
</evidence>
<dbReference type="InParanoid" id="A0A0V0R4R3"/>
<dbReference type="InterPro" id="IPR005366">
    <property type="entry name" value="EMC8/9"/>
</dbReference>
<dbReference type="EMBL" id="LDAU01000049">
    <property type="protein sequence ID" value="KRX09468.1"/>
    <property type="molecule type" value="Genomic_DNA"/>
</dbReference>
<proteinExistence type="predicted"/>
<evidence type="ECO:0008006" key="3">
    <source>
        <dbReference type="Google" id="ProtNLM"/>
    </source>
</evidence>